<evidence type="ECO:0008006" key="3">
    <source>
        <dbReference type="Google" id="ProtNLM"/>
    </source>
</evidence>
<dbReference type="STRING" id="69322.SAMN05443669_103224"/>
<sequence length="96" mass="11304">MATATATLIEHISSDKFLELIVFVFRKELEDFKKSFNTQTANDDLLSREQVLELLQINASTLWHWQNKGRITVHKFANKCYYKRSEIMESLIPLKK</sequence>
<dbReference type="AlphaFoldDB" id="A0A1M7I554"/>
<keyword evidence="2" id="KW-1185">Reference proteome</keyword>
<dbReference type="OrthoDB" id="1097811at2"/>
<dbReference type="RefSeq" id="WP_073354608.1">
    <property type="nucleotide sequence ID" value="NZ_FRBU01000032.1"/>
</dbReference>
<dbReference type="EMBL" id="FRBU01000032">
    <property type="protein sequence ID" value="SHM35820.1"/>
    <property type="molecule type" value="Genomic_DNA"/>
</dbReference>
<name>A0A1M7I554_9FLAO</name>
<organism evidence="1 2">
    <name type="scientific">Flavobacterium xanthum</name>
    <dbReference type="NCBI Taxonomy" id="69322"/>
    <lineage>
        <taxon>Bacteria</taxon>
        <taxon>Pseudomonadati</taxon>
        <taxon>Bacteroidota</taxon>
        <taxon>Flavobacteriia</taxon>
        <taxon>Flavobacteriales</taxon>
        <taxon>Flavobacteriaceae</taxon>
        <taxon>Flavobacterium</taxon>
    </lineage>
</organism>
<dbReference type="InterPro" id="IPR009061">
    <property type="entry name" value="DNA-bd_dom_put_sf"/>
</dbReference>
<accession>A0A1M7I554</accession>
<protein>
    <recommendedName>
        <fullName evidence="3">Helix-turn-helix domain-containing protein</fullName>
    </recommendedName>
</protein>
<dbReference type="SUPFAM" id="SSF46955">
    <property type="entry name" value="Putative DNA-binding domain"/>
    <property type="match status" value="1"/>
</dbReference>
<proteinExistence type="predicted"/>
<evidence type="ECO:0000313" key="1">
    <source>
        <dbReference type="EMBL" id="SHM35820.1"/>
    </source>
</evidence>
<reference evidence="2" key="1">
    <citation type="submission" date="2016-11" db="EMBL/GenBank/DDBJ databases">
        <authorList>
            <person name="Varghese N."/>
            <person name="Submissions S."/>
        </authorList>
    </citation>
    <scope>NUCLEOTIDE SEQUENCE [LARGE SCALE GENOMIC DNA]</scope>
    <source>
        <strain evidence="2">DSM 3661</strain>
    </source>
</reference>
<dbReference type="Proteomes" id="UP000184260">
    <property type="component" value="Unassembled WGS sequence"/>
</dbReference>
<evidence type="ECO:0000313" key="2">
    <source>
        <dbReference type="Proteomes" id="UP000184260"/>
    </source>
</evidence>
<gene>
    <name evidence="1" type="ORF">SAMN05443669_103224</name>
</gene>